<dbReference type="Gene3D" id="3.30.1310.20">
    <property type="entry name" value="PRTase-like"/>
    <property type="match status" value="1"/>
</dbReference>
<name>A0A1F8AS47_9BACT</name>
<gene>
    <name evidence="3" type="ORF">A3E44_02690</name>
</gene>
<evidence type="ECO:0000259" key="2">
    <source>
        <dbReference type="Pfam" id="PF00156"/>
    </source>
</evidence>
<evidence type="ECO:0000313" key="3">
    <source>
        <dbReference type="EMBL" id="OGM54088.1"/>
    </source>
</evidence>
<feature type="domain" description="Phosphoribosyltransferase" evidence="2">
    <location>
        <begin position="10"/>
        <end position="193"/>
    </location>
</feature>
<dbReference type="InterPro" id="IPR000836">
    <property type="entry name" value="PRTase_dom"/>
</dbReference>
<sequence>MFKNRRAAGQLLAKRIKDNLSEFDLQNTVVFGIPRGGVVTAAEVARGLGAQLSIVVTKKIGAPGHEELAVGAVSEDGSKVLDHDLIARLRVKKIDLEKQIATAKAKIQDYKLKFKTKKLEIKNKTVILVDDGIATGSTVESAVLYLKKKKPKKLVVASPVSSRESYRSIGKMVDEMVVLDTPSAFYAVGQFYRDFPQVTDEEVVELIQE</sequence>
<dbReference type="InterPro" id="IPR029057">
    <property type="entry name" value="PRTase-like"/>
</dbReference>
<evidence type="ECO:0000256" key="1">
    <source>
        <dbReference type="SAM" id="Coils"/>
    </source>
</evidence>
<keyword evidence="1" id="KW-0175">Coiled coil</keyword>
<dbReference type="CDD" id="cd06223">
    <property type="entry name" value="PRTases_typeI"/>
    <property type="match status" value="1"/>
</dbReference>
<feature type="coiled-coil region" evidence="1">
    <location>
        <begin position="86"/>
        <end position="113"/>
    </location>
</feature>
<dbReference type="SUPFAM" id="SSF53271">
    <property type="entry name" value="PRTase-like"/>
    <property type="match status" value="1"/>
</dbReference>
<organism evidence="3 4">
    <name type="scientific">Candidatus Woesebacteria bacterium RIFCSPHIGHO2_12_FULL_41_24</name>
    <dbReference type="NCBI Taxonomy" id="1802510"/>
    <lineage>
        <taxon>Bacteria</taxon>
        <taxon>Candidatus Woeseibacteriota</taxon>
    </lineage>
</organism>
<accession>A0A1F8AS47</accession>
<dbReference type="Pfam" id="PF00156">
    <property type="entry name" value="Pribosyltran"/>
    <property type="match status" value="1"/>
</dbReference>
<protein>
    <recommendedName>
        <fullName evidence="2">Phosphoribosyltransferase domain-containing protein</fullName>
    </recommendedName>
</protein>
<proteinExistence type="predicted"/>
<dbReference type="EMBL" id="MGGW01000018">
    <property type="protein sequence ID" value="OGM54088.1"/>
    <property type="molecule type" value="Genomic_DNA"/>
</dbReference>
<evidence type="ECO:0000313" key="4">
    <source>
        <dbReference type="Proteomes" id="UP000178603"/>
    </source>
</evidence>
<dbReference type="AlphaFoldDB" id="A0A1F8AS47"/>
<reference evidence="3 4" key="1">
    <citation type="journal article" date="2016" name="Nat. Commun.">
        <title>Thousands of microbial genomes shed light on interconnected biogeochemical processes in an aquifer system.</title>
        <authorList>
            <person name="Anantharaman K."/>
            <person name="Brown C.T."/>
            <person name="Hug L.A."/>
            <person name="Sharon I."/>
            <person name="Castelle C.J."/>
            <person name="Probst A.J."/>
            <person name="Thomas B.C."/>
            <person name="Singh A."/>
            <person name="Wilkins M.J."/>
            <person name="Karaoz U."/>
            <person name="Brodie E.L."/>
            <person name="Williams K.H."/>
            <person name="Hubbard S.S."/>
            <person name="Banfield J.F."/>
        </authorList>
    </citation>
    <scope>NUCLEOTIDE SEQUENCE [LARGE SCALE GENOMIC DNA]</scope>
</reference>
<dbReference type="Gene3D" id="3.40.50.2020">
    <property type="match status" value="1"/>
</dbReference>
<comment type="caution">
    <text evidence="3">The sequence shown here is derived from an EMBL/GenBank/DDBJ whole genome shotgun (WGS) entry which is preliminary data.</text>
</comment>
<dbReference type="Proteomes" id="UP000178603">
    <property type="component" value="Unassembled WGS sequence"/>
</dbReference>